<accession>A0A5K7YAF2</accession>
<dbReference type="GO" id="GO:0015074">
    <property type="term" value="P:DNA integration"/>
    <property type="evidence" value="ECO:0007669"/>
    <property type="project" value="UniProtKB-KW"/>
</dbReference>
<evidence type="ECO:0000256" key="4">
    <source>
        <dbReference type="PROSITE-ProRule" id="PRU01248"/>
    </source>
</evidence>
<feature type="domain" description="Core-binding (CB)" evidence="6">
    <location>
        <begin position="101"/>
        <end position="185"/>
    </location>
</feature>
<evidence type="ECO:0008006" key="9">
    <source>
        <dbReference type="Google" id="ProtNLM"/>
    </source>
</evidence>
<evidence type="ECO:0000256" key="3">
    <source>
        <dbReference type="ARBA" id="ARBA00023172"/>
    </source>
</evidence>
<dbReference type="KEGG" id="dalk:DSCA_00580"/>
<dbReference type="AlphaFoldDB" id="A0A5K7YAF2"/>
<dbReference type="OrthoDB" id="9789256at2"/>
<keyword evidence="8" id="KW-1185">Reference proteome</keyword>
<evidence type="ECO:0000313" key="8">
    <source>
        <dbReference type="Proteomes" id="UP000427906"/>
    </source>
</evidence>
<proteinExistence type="predicted"/>
<dbReference type="InterPro" id="IPR011010">
    <property type="entry name" value="DNA_brk_join_enz"/>
</dbReference>
<dbReference type="PANTHER" id="PTHR30349">
    <property type="entry name" value="PHAGE INTEGRASE-RELATED"/>
    <property type="match status" value="1"/>
</dbReference>
<keyword evidence="2 4" id="KW-0238">DNA-binding</keyword>
<keyword evidence="1" id="KW-0229">DNA integration</keyword>
<sequence>MMENRQATAEGVVIALKQAIKNHRQWMATQGYAQSTQRDYRWRLIQFIDFIKSGSYEWEGIFTFATIKRFKSPPHAVTNLSRYLYAQGKIAQPIRYPTPSLNLPDVFEDYLRFRKKFHQTPERTIKANRRVLNAFAHYLQRHRIKLRAVGIEQIDAFLKTFLNGFSTASCRIYRSYLRGFLRYLFAERRLLAKDLAPLVTGPPLFAQPKPPKFLRKDEINKLFASLRYATASELRTAAMIHLAYLLGMRPCEIRSLRLDDISFGKAEVYLRDRKNNRPAKLPLPDAAIKAVAAYLIGGRAQSNHRALFLTLHPPHRPLSPNVIGHCVRNCMRAAGLDASAYWLRHTYAQNLLEAGASIYEVKEMLGHDSIESTRKYLHIHIELMRKVLFDDPL</sequence>
<evidence type="ECO:0000256" key="1">
    <source>
        <dbReference type="ARBA" id="ARBA00022908"/>
    </source>
</evidence>
<dbReference type="InterPro" id="IPR050090">
    <property type="entry name" value="Tyrosine_recombinase_XerCD"/>
</dbReference>
<name>A0A5K7YAF2_9BACT</name>
<dbReference type="PROSITE" id="PS51900">
    <property type="entry name" value="CB"/>
    <property type="match status" value="1"/>
</dbReference>
<dbReference type="EMBL" id="AP021874">
    <property type="protein sequence ID" value="BBO66128.1"/>
    <property type="molecule type" value="Genomic_DNA"/>
</dbReference>
<dbReference type="Pfam" id="PF02899">
    <property type="entry name" value="Phage_int_SAM_1"/>
    <property type="match status" value="1"/>
</dbReference>
<dbReference type="GO" id="GO:0006310">
    <property type="term" value="P:DNA recombination"/>
    <property type="evidence" value="ECO:0007669"/>
    <property type="project" value="UniProtKB-KW"/>
</dbReference>
<gene>
    <name evidence="7" type="ORF">DSCA_00580</name>
</gene>
<dbReference type="Gene3D" id="1.10.150.130">
    <property type="match status" value="1"/>
</dbReference>
<dbReference type="InterPro" id="IPR044068">
    <property type="entry name" value="CB"/>
</dbReference>
<keyword evidence="3" id="KW-0233">DNA recombination</keyword>
<dbReference type="RefSeq" id="WP_155314549.1">
    <property type="nucleotide sequence ID" value="NZ_AP021874.1"/>
</dbReference>
<dbReference type="InterPro" id="IPR002104">
    <property type="entry name" value="Integrase_catalytic"/>
</dbReference>
<dbReference type="GO" id="GO:0003677">
    <property type="term" value="F:DNA binding"/>
    <property type="evidence" value="ECO:0007669"/>
    <property type="project" value="UniProtKB-UniRule"/>
</dbReference>
<dbReference type="Proteomes" id="UP000427906">
    <property type="component" value="Chromosome"/>
</dbReference>
<reference evidence="7 8" key="1">
    <citation type="submission" date="2019-11" db="EMBL/GenBank/DDBJ databases">
        <title>Comparative genomics of hydrocarbon-degrading Desulfosarcina strains.</title>
        <authorList>
            <person name="Watanabe M."/>
            <person name="Kojima H."/>
            <person name="Fukui M."/>
        </authorList>
    </citation>
    <scope>NUCLEOTIDE SEQUENCE [LARGE SCALE GENOMIC DNA]</scope>
    <source>
        <strain evidence="7 8">PL12</strain>
    </source>
</reference>
<feature type="domain" description="Tyr recombinase" evidence="5">
    <location>
        <begin position="209"/>
        <end position="389"/>
    </location>
</feature>
<dbReference type="Pfam" id="PF00589">
    <property type="entry name" value="Phage_integrase"/>
    <property type="match status" value="1"/>
</dbReference>
<dbReference type="PROSITE" id="PS51898">
    <property type="entry name" value="TYR_RECOMBINASE"/>
    <property type="match status" value="1"/>
</dbReference>
<evidence type="ECO:0000259" key="6">
    <source>
        <dbReference type="PROSITE" id="PS51900"/>
    </source>
</evidence>
<dbReference type="InterPro" id="IPR004107">
    <property type="entry name" value="Integrase_SAM-like_N"/>
</dbReference>
<dbReference type="SUPFAM" id="SSF56349">
    <property type="entry name" value="DNA breaking-rejoining enzymes"/>
    <property type="match status" value="1"/>
</dbReference>
<organism evidence="7 8">
    <name type="scientific">Desulfosarcina alkanivorans</name>
    <dbReference type="NCBI Taxonomy" id="571177"/>
    <lineage>
        <taxon>Bacteria</taxon>
        <taxon>Pseudomonadati</taxon>
        <taxon>Thermodesulfobacteriota</taxon>
        <taxon>Desulfobacteria</taxon>
        <taxon>Desulfobacterales</taxon>
        <taxon>Desulfosarcinaceae</taxon>
        <taxon>Desulfosarcina</taxon>
    </lineage>
</organism>
<dbReference type="Gene3D" id="1.10.443.10">
    <property type="entry name" value="Intergrase catalytic core"/>
    <property type="match status" value="1"/>
</dbReference>
<protein>
    <recommendedName>
        <fullName evidence="9">Integrase</fullName>
    </recommendedName>
</protein>
<evidence type="ECO:0000313" key="7">
    <source>
        <dbReference type="EMBL" id="BBO66128.1"/>
    </source>
</evidence>
<dbReference type="InterPro" id="IPR010998">
    <property type="entry name" value="Integrase_recombinase_N"/>
</dbReference>
<evidence type="ECO:0000256" key="2">
    <source>
        <dbReference type="ARBA" id="ARBA00023125"/>
    </source>
</evidence>
<evidence type="ECO:0000259" key="5">
    <source>
        <dbReference type="PROSITE" id="PS51898"/>
    </source>
</evidence>
<dbReference type="InterPro" id="IPR013762">
    <property type="entry name" value="Integrase-like_cat_sf"/>
</dbReference>